<dbReference type="RefSeq" id="WP_090839183.1">
    <property type="nucleotide sequence ID" value="NZ_CADFGJ010000089.1"/>
</dbReference>
<proteinExistence type="predicted"/>
<gene>
    <name evidence="1" type="ORF">C2L64_13665</name>
</gene>
<evidence type="ECO:0000313" key="2">
    <source>
        <dbReference type="Proteomes" id="UP000236649"/>
    </source>
</evidence>
<dbReference type="EMBL" id="CP026105">
    <property type="protein sequence ID" value="AUT69221.1"/>
    <property type="molecule type" value="Genomic_DNA"/>
</dbReference>
<name>A0AAN1MJC4_9BURK</name>
<sequence length="117" mass="12845">MFGVKGVSVQSFYSQTPETFKAMQHLVAVMDDLSRPMQLLENLADHIGRTIAAMRSDGIITPQSSAADIHFVLQERFTRFFEAFATRAGAQAAAAVIFNDEVSKGIVETYVLCGVEK</sequence>
<reference evidence="1 2" key="1">
    <citation type="submission" date="2018-01" db="EMBL/GenBank/DDBJ databases">
        <title>Species boundaries and ecological features among Paraburkholderia terrae DSMZ17804T, P. hospita DSMZ17164T and P. caribensis DSMZ13236T.</title>
        <authorList>
            <person name="Pratama A.A."/>
        </authorList>
    </citation>
    <scope>NUCLEOTIDE SEQUENCE [LARGE SCALE GENOMIC DNA]</scope>
    <source>
        <strain evidence="1 2">DSM 17164</strain>
    </source>
</reference>
<dbReference type="Proteomes" id="UP000236649">
    <property type="component" value="Chromosome 1"/>
</dbReference>
<dbReference type="AlphaFoldDB" id="A0AAN1MJC4"/>
<evidence type="ECO:0000313" key="1">
    <source>
        <dbReference type="EMBL" id="AUT69221.1"/>
    </source>
</evidence>
<dbReference type="GeneID" id="55529374"/>
<dbReference type="KEGG" id="phs:C2L64_13665"/>
<protein>
    <submittedName>
        <fullName evidence="1">Uncharacterized protein</fullName>
    </submittedName>
</protein>
<accession>A0AAN1MJC4</accession>
<organism evidence="1 2">
    <name type="scientific">Paraburkholderia hospita</name>
    <dbReference type="NCBI Taxonomy" id="169430"/>
    <lineage>
        <taxon>Bacteria</taxon>
        <taxon>Pseudomonadati</taxon>
        <taxon>Pseudomonadota</taxon>
        <taxon>Betaproteobacteria</taxon>
        <taxon>Burkholderiales</taxon>
        <taxon>Burkholderiaceae</taxon>
        <taxon>Paraburkholderia</taxon>
    </lineage>
</organism>